<sequence length="60" mass="7288">MAEEESKTVSELTWQDMRFGNIYEAWERYPTQNWRLEIPKAHRGSSKVQQMWFMLAVLPR</sequence>
<gene>
    <name evidence="1" type="ORF">S03H2_39657</name>
</gene>
<organism evidence="1">
    <name type="scientific">marine sediment metagenome</name>
    <dbReference type="NCBI Taxonomy" id="412755"/>
    <lineage>
        <taxon>unclassified sequences</taxon>
        <taxon>metagenomes</taxon>
        <taxon>ecological metagenomes</taxon>
    </lineage>
</organism>
<dbReference type="EMBL" id="BARU01024539">
    <property type="protein sequence ID" value="GAH50433.1"/>
    <property type="molecule type" value="Genomic_DNA"/>
</dbReference>
<evidence type="ECO:0000313" key="1">
    <source>
        <dbReference type="EMBL" id="GAH50433.1"/>
    </source>
</evidence>
<comment type="caution">
    <text evidence="1">The sequence shown here is derived from an EMBL/GenBank/DDBJ whole genome shotgun (WGS) entry which is preliminary data.</text>
</comment>
<accession>X1HYQ7</accession>
<protein>
    <submittedName>
        <fullName evidence="1">Uncharacterized protein</fullName>
    </submittedName>
</protein>
<proteinExistence type="predicted"/>
<name>X1HYQ7_9ZZZZ</name>
<reference evidence="1" key="1">
    <citation type="journal article" date="2014" name="Front. Microbiol.">
        <title>High frequency of phylogenetically diverse reductive dehalogenase-homologous genes in deep subseafloor sedimentary metagenomes.</title>
        <authorList>
            <person name="Kawai M."/>
            <person name="Futagami T."/>
            <person name="Toyoda A."/>
            <person name="Takaki Y."/>
            <person name="Nishi S."/>
            <person name="Hori S."/>
            <person name="Arai W."/>
            <person name="Tsubouchi T."/>
            <person name="Morono Y."/>
            <person name="Uchiyama I."/>
            <person name="Ito T."/>
            <person name="Fujiyama A."/>
            <person name="Inagaki F."/>
            <person name="Takami H."/>
        </authorList>
    </citation>
    <scope>NUCLEOTIDE SEQUENCE</scope>
    <source>
        <strain evidence="1">Expedition CK06-06</strain>
    </source>
</reference>
<dbReference type="AlphaFoldDB" id="X1HYQ7"/>